<dbReference type="InterPro" id="IPR033351">
    <property type="entry name" value="POC5"/>
</dbReference>
<feature type="compositionally biased region" description="Basic and acidic residues" evidence="12">
    <location>
        <begin position="18"/>
        <end position="28"/>
    </location>
</feature>
<evidence type="ECO:0000256" key="2">
    <source>
        <dbReference type="ARBA" id="ARBA00010411"/>
    </source>
</evidence>
<feature type="coiled-coil region" evidence="11">
    <location>
        <begin position="117"/>
        <end position="158"/>
    </location>
</feature>
<dbReference type="GO" id="GO:0005814">
    <property type="term" value="C:centriole"/>
    <property type="evidence" value="ECO:0007669"/>
    <property type="project" value="UniProtKB-SubCell"/>
</dbReference>
<evidence type="ECO:0000256" key="1">
    <source>
        <dbReference type="ARBA" id="ARBA00004114"/>
    </source>
</evidence>
<dbReference type="EMBL" id="CAJZBQ010000048">
    <property type="protein sequence ID" value="CAG9329660.1"/>
    <property type="molecule type" value="Genomic_DNA"/>
</dbReference>
<keyword evidence="6 11" id="KW-0175">Coiled coil</keyword>
<keyword evidence="14" id="KW-1185">Reference proteome</keyword>
<keyword evidence="5" id="KW-0677">Repeat</keyword>
<organism evidence="13 14">
    <name type="scientific">Blepharisma stoltei</name>
    <dbReference type="NCBI Taxonomy" id="1481888"/>
    <lineage>
        <taxon>Eukaryota</taxon>
        <taxon>Sar</taxon>
        <taxon>Alveolata</taxon>
        <taxon>Ciliophora</taxon>
        <taxon>Postciliodesmatophora</taxon>
        <taxon>Heterotrichea</taxon>
        <taxon>Heterotrichida</taxon>
        <taxon>Blepharismidae</taxon>
        <taxon>Blepharisma</taxon>
    </lineage>
</organism>
<dbReference type="Proteomes" id="UP001162131">
    <property type="component" value="Unassembled WGS sequence"/>
</dbReference>
<evidence type="ECO:0000256" key="6">
    <source>
        <dbReference type="ARBA" id="ARBA00023054"/>
    </source>
</evidence>
<keyword evidence="7" id="KW-0206">Cytoskeleton</keyword>
<evidence type="ECO:0000313" key="13">
    <source>
        <dbReference type="EMBL" id="CAG9329660.1"/>
    </source>
</evidence>
<gene>
    <name evidence="13" type="ORF">BSTOLATCC_MIC49283</name>
</gene>
<evidence type="ECO:0000256" key="10">
    <source>
        <dbReference type="ARBA" id="ARBA00049959"/>
    </source>
</evidence>
<protein>
    <recommendedName>
        <fullName evidence="3">Centrosomal protein POC5</fullName>
    </recommendedName>
    <alternativeName>
        <fullName evidence="9">Protein of centriole 5</fullName>
    </alternativeName>
</protein>
<feature type="region of interest" description="Disordered" evidence="12">
    <location>
        <begin position="13"/>
        <end position="51"/>
    </location>
</feature>
<feature type="compositionally biased region" description="Polar residues" evidence="12">
    <location>
        <begin position="30"/>
        <end position="51"/>
    </location>
</feature>
<comment type="caution">
    <text evidence="13">The sequence shown here is derived from an EMBL/GenBank/DDBJ whole genome shotgun (WGS) entry which is preliminary data.</text>
</comment>
<comment type="subcellular location">
    <subcellularLocation>
        <location evidence="1">Cytoplasm</location>
        <location evidence="1">Cytoskeleton</location>
        <location evidence="1">Microtubule organizing center</location>
        <location evidence="1">Centrosome</location>
        <location evidence="1">Centriole</location>
    </subcellularLocation>
</comment>
<evidence type="ECO:0000313" key="14">
    <source>
        <dbReference type="Proteomes" id="UP001162131"/>
    </source>
</evidence>
<evidence type="ECO:0000256" key="3">
    <source>
        <dbReference type="ARBA" id="ARBA00014910"/>
    </source>
</evidence>
<dbReference type="PANTHER" id="PTHR28618">
    <property type="entry name" value="CENTROSOMAL PROTEIN POC5"/>
    <property type="match status" value="1"/>
</dbReference>
<evidence type="ECO:0000256" key="7">
    <source>
        <dbReference type="ARBA" id="ARBA00023212"/>
    </source>
</evidence>
<comment type="similarity">
    <text evidence="2">Belongs to the POC5 family.</text>
</comment>
<sequence>MIPKRNNAIRISQLSLSADKEAEPKEEIPDSTSTVNSQEVESPVIPSSQDQSFTPVIQEPEAANMYHHPQIIDQDVENFTTRLDSMIGNFRNETIKEFLSVKRQILHEQITTIESERKRCNALMGSKQDELEHLKEQLAESQKLNNTYTNQKEALANRTGNLKNQKYNTELATKAYLSWLHYHQFSQMKKRMLKVTKAMGRRHVMNEIFSAWKEKWTEYHHLKTQRALEDRINAEKQELANLYNKEIELLTARLNQAEAKINEEEEAKKNIQDNLKKAFMRGVCALNFEAMNILNPATNFIDNVALGFEEPTQKIETQIVEPAIVKTPEKDLLDEIQNIIPPDSKQTNWKPAPVFGRPQTAPAAKLNNPLPEILPPSITQLSSLPSNLDAPSQGVGKTIVVNNANNPEIRVKGKVPNKPIVGKKLK</sequence>
<keyword evidence="8" id="KW-0131">Cell cycle</keyword>
<name>A0AAU9JVM7_9CILI</name>
<accession>A0AAU9JVM7</accession>
<evidence type="ECO:0000256" key="12">
    <source>
        <dbReference type="SAM" id="MobiDB-lite"/>
    </source>
</evidence>
<evidence type="ECO:0000256" key="4">
    <source>
        <dbReference type="ARBA" id="ARBA00022490"/>
    </source>
</evidence>
<dbReference type="PANTHER" id="PTHR28618:SF1">
    <property type="entry name" value="CENTROSOMAL PROTEIN POC5"/>
    <property type="match status" value="1"/>
</dbReference>
<comment type="function">
    <text evidence="10">Essential for the assembly of the distal half of centrioles, required for centriole elongation. Acts as a negative regulator of centriole elongation.</text>
</comment>
<proteinExistence type="inferred from homology"/>
<keyword evidence="4" id="KW-0963">Cytoplasm</keyword>
<evidence type="ECO:0000256" key="11">
    <source>
        <dbReference type="SAM" id="Coils"/>
    </source>
</evidence>
<feature type="coiled-coil region" evidence="11">
    <location>
        <begin position="225"/>
        <end position="281"/>
    </location>
</feature>
<reference evidence="13" key="1">
    <citation type="submission" date="2021-09" db="EMBL/GenBank/DDBJ databases">
        <authorList>
            <consortium name="AG Swart"/>
            <person name="Singh M."/>
            <person name="Singh A."/>
            <person name="Seah K."/>
            <person name="Emmerich C."/>
        </authorList>
    </citation>
    <scope>NUCLEOTIDE SEQUENCE</scope>
    <source>
        <strain evidence="13">ATCC30299</strain>
    </source>
</reference>
<evidence type="ECO:0000256" key="5">
    <source>
        <dbReference type="ARBA" id="ARBA00022737"/>
    </source>
</evidence>
<evidence type="ECO:0000256" key="9">
    <source>
        <dbReference type="ARBA" id="ARBA00031694"/>
    </source>
</evidence>
<evidence type="ECO:0000256" key="8">
    <source>
        <dbReference type="ARBA" id="ARBA00023306"/>
    </source>
</evidence>
<dbReference type="AlphaFoldDB" id="A0AAU9JVM7"/>